<dbReference type="InterPro" id="IPR017938">
    <property type="entry name" value="Riboflavin_synthase-like_b-brl"/>
</dbReference>
<dbReference type="SUPFAM" id="SSF54292">
    <property type="entry name" value="2Fe-2S ferredoxin-like"/>
    <property type="match status" value="1"/>
</dbReference>
<keyword evidence="10" id="KW-1185">Reference proteome</keyword>
<comment type="caution">
    <text evidence="9">The sequence shown here is derived from an EMBL/GenBank/DDBJ whole genome shotgun (WGS) entry which is preliminary data.</text>
</comment>
<dbReference type="Gene3D" id="2.40.30.10">
    <property type="entry name" value="Translation factors"/>
    <property type="match status" value="1"/>
</dbReference>
<evidence type="ECO:0000259" key="8">
    <source>
        <dbReference type="PROSITE" id="PS51384"/>
    </source>
</evidence>
<dbReference type="SUPFAM" id="SSF63380">
    <property type="entry name" value="Riboflavin synthase domain-like"/>
    <property type="match status" value="1"/>
</dbReference>
<sequence length="328" mass="35534">MLSTLKVVVSQRKQESANVVALTLRRVDGIALPHWDAGAHIDVHVQDVTGNAAIRQYSLCGAASLNPQEVCQEWRIAVLDEGIAGRGGSHWLHQQALPGIELVVSEPRNNFRLHAGNAPAILVAGGIGITPMLSMAETLRSRNVDFSLHYFARSREALAFQDSSVVVQAQVSLDNQAHAAGLTLAERLSCTVTPSSHLYVCGPADFMGAVIKVFLARGIAPERIHRELFAPAPTEEFHADTAFEIELRSDGRVIFVPDGCSAVKALADAGIDVIVSCEQGLCGSCLTPVLEGVPEHRDQFLMPEERERNDCFTPCCSRAQTQRLVLDL</sequence>
<dbReference type="PROSITE" id="PS51384">
    <property type="entry name" value="FAD_FR"/>
    <property type="match status" value="1"/>
</dbReference>
<keyword evidence="6" id="KW-0411">Iron-sulfur</keyword>
<dbReference type="PANTHER" id="PTHR47354">
    <property type="entry name" value="NADH OXIDOREDUCTASE HCR"/>
    <property type="match status" value="1"/>
</dbReference>
<dbReference type="CDD" id="cd06185">
    <property type="entry name" value="PDR_like"/>
    <property type="match status" value="1"/>
</dbReference>
<dbReference type="InterPro" id="IPR006058">
    <property type="entry name" value="2Fe2S_fd_BS"/>
</dbReference>
<dbReference type="CDD" id="cd00207">
    <property type="entry name" value="fer2"/>
    <property type="match status" value="1"/>
</dbReference>
<dbReference type="PRINTS" id="PR00409">
    <property type="entry name" value="PHDIOXRDTASE"/>
</dbReference>
<dbReference type="PROSITE" id="PS51085">
    <property type="entry name" value="2FE2S_FER_2"/>
    <property type="match status" value="1"/>
</dbReference>
<keyword evidence="2" id="KW-0001">2Fe-2S</keyword>
<evidence type="ECO:0000256" key="2">
    <source>
        <dbReference type="ARBA" id="ARBA00022714"/>
    </source>
</evidence>
<keyword evidence="3" id="KW-0479">Metal-binding</keyword>
<evidence type="ECO:0000256" key="4">
    <source>
        <dbReference type="ARBA" id="ARBA00023002"/>
    </source>
</evidence>
<dbReference type="InterPro" id="IPR001041">
    <property type="entry name" value="2Fe-2S_ferredoxin-type"/>
</dbReference>
<evidence type="ECO:0000313" key="9">
    <source>
        <dbReference type="EMBL" id="GGB62908.1"/>
    </source>
</evidence>
<organism evidence="9 10">
    <name type="scientific">Tistrella bauzanensis</name>
    <dbReference type="NCBI Taxonomy" id="657419"/>
    <lineage>
        <taxon>Bacteria</taxon>
        <taxon>Pseudomonadati</taxon>
        <taxon>Pseudomonadota</taxon>
        <taxon>Alphaproteobacteria</taxon>
        <taxon>Geminicoccales</taxon>
        <taxon>Geminicoccaceae</taxon>
        <taxon>Tistrella</taxon>
    </lineage>
</organism>
<dbReference type="InterPro" id="IPR039261">
    <property type="entry name" value="FNR_nucleotide-bd"/>
</dbReference>
<keyword evidence="4" id="KW-0560">Oxidoreductase</keyword>
<dbReference type="RefSeq" id="WP_188583045.1">
    <property type="nucleotide sequence ID" value="NZ_BMDZ01000125.1"/>
</dbReference>
<dbReference type="InterPro" id="IPR017927">
    <property type="entry name" value="FAD-bd_FR_type"/>
</dbReference>
<dbReference type="PANTHER" id="PTHR47354:SF1">
    <property type="entry name" value="CARNITINE MONOOXYGENASE REDUCTASE SUBUNIT"/>
    <property type="match status" value="1"/>
</dbReference>
<keyword evidence="1" id="KW-0285">Flavoprotein</keyword>
<reference evidence="10" key="1">
    <citation type="journal article" date="2019" name="Int. J. Syst. Evol. Microbiol.">
        <title>The Global Catalogue of Microorganisms (GCM) 10K type strain sequencing project: providing services to taxonomists for standard genome sequencing and annotation.</title>
        <authorList>
            <consortium name="The Broad Institute Genomics Platform"/>
            <consortium name="The Broad Institute Genome Sequencing Center for Infectious Disease"/>
            <person name="Wu L."/>
            <person name="Ma J."/>
        </authorList>
    </citation>
    <scope>NUCLEOTIDE SEQUENCE [LARGE SCALE GENOMIC DNA]</scope>
    <source>
        <strain evidence="10">CGMCC 1.10188</strain>
    </source>
</reference>
<evidence type="ECO:0000256" key="5">
    <source>
        <dbReference type="ARBA" id="ARBA00023004"/>
    </source>
</evidence>
<evidence type="ECO:0000259" key="7">
    <source>
        <dbReference type="PROSITE" id="PS51085"/>
    </source>
</evidence>
<dbReference type="InterPro" id="IPR050415">
    <property type="entry name" value="MRET"/>
</dbReference>
<dbReference type="Gene3D" id="3.40.50.80">
    <property type="entry name" value="Nucleotide-binding domain of ferredoxin-NADP reductase (FNR) module"/>
    <property type="match status" value="1"/>
</dbReference>
<dbReference type="SUPFAM" id="SSF52343">
    <property type="entry name" value="Ferredoxin reductase-like, C-terminal NADP-linked domain"/>
    <property type="match status" value="1"/>
</dbReference>
<accession>A0ABQ1J8V3</accession>
<feature type="domain" description="2Fe-2S ferredoxin-type" evidence="7">
    <location>
        <begin position="243"/>
        <end position="328"/>
    </location>
</feature>
<dbReference type="Proteomes" id="UP000603352">
    <property type="component" value="Unassembled WGS sequence"/>
</dbReference>
<gene>
    <name evidence="9" type="ORF">GCM10011505_49410</name>
</gene>
<proteinExistence type="predicted"/>
<dbReference type="InterPro" id="IPR036010">
    <property type="entry name" value="2Fe-2S_ferredoxin-like_sf"/>
</dbReference>
<protein>
    <submittedName>
        <fullName evidence="9">Ferredoxin:oxidoreductase FAD/NAD(P)-binding subunit</fullName>
    </submittedName>
</protein>
<keyword evidence="5" id="KW-0408">Iron</keyword>
<evidence type="ECO:0000256" key="3">
    <source>
        <dbReference type="ARBA" id="ARBA00022723"/>
    </source>
</evidence>
<feature type="domain" description="FAD-binding FR-type" evidence="8">
    <location>
        <begin position="2"/>
        <end position="114"/>
    </location>
</feature>
<evidence type="ECO:0000313" key="10">
    <source>
        <dbReference type="Proteomes" id="UP000603352"/>
    </source>
</evidence>
<evidence type="ECO:0000256" key="1">
    <source>
        <dbReference type="ARBA" id="ARBA00022630"/>
    </source>
</evidence>
<name>A0ABQ1J8V3_9PROT</name>
<dbReference type="PROSITE" id="PS00197">
    <property type="entry name" value="2FE2S_FER_1"/>
    <property type="match status" value="1"/>
</dbReference>
<dbReference type="EMBL" id="BMDZ01000125">
    <property type="protein sequence ID" value="GGB62908.1"/>
    <property type="molecule type" value="Genomic_DNA"/>
</dbReference>
<dbReference type="Pfam" id="PF00111">
    <property type="entry name" value="Fer2"/>
    <property type="match status" value="1"/>
</dbReference>
<evidence type="ECO:0000256" key="6">
    <source>
        <dbReference type="ARBA" id="ARBA00023014"/>
    </source>
</evidence>
<dbReference type="InterPro" id="IPR012675">
    <property type="entry name" value="Beta-grasp_dom_sf"/>
</dbReference>
<dbReference type="Gene3D" id="3.10.20.30">
    <property type="match status" value="1"/>
</dbReference>